<accession>A0A1A9WCU3</accession>
<proteinExistence type="predicted"/>
<keyword evidence="1" id="KW-0812">Transmembrane</keyword>
<organism evidence="2 3">
    <name type="scientific">Glossina brevipalpis</name>
    <dbReference type="NCBI Taxonomy" id="37001"/>
    <lineage>
        <taxon>Eukaryota</taxon>
        <taxon>Metazoa</taxon>
        <taxon>Ecdysozoa</taxon>
        <taxon>Arthropoda</taxon>
        <taxon>Hexapoda</taxon>
        <taxon>Insecta</taxon>
        <taxon>Pterygota</taxon>
        <taxon>Neoptera</taxon>
        <taxon>Endopterygota</taxon>
        <taxon>Diptera</taxon>
        <taxon>Brachycera</taxon>
        <taxon>Muscomorpha</taxon>
        <taxon>Hippoboscoidea</taxon>
        <taxon>Glossinidae</taxon>
        <taxon>Glossina</taxon>
    </lineage>
</organism>
<dbReference type="Proteomes" id="UP000091820">
    <property type="component" value="Unassembled WGS sequence"/>
</dbReference>
<dbReference type="EnsemblMetazoa" id="GBRI014868-RA">
    <property type="protein sequence ID" value="GBRI014868-PA"/>
    <property type="gene ID" value="GBRI014868"/>
</dbReference>
<dbReference type="VEuPathDB" id="VectorBase:GBRI014868"/>
<sequence>MDQIRLVLSKVRLKHLSNGRMVLESTSLFYFRTLQIQILLVMLMRLRMMPYARTSASKHFHHSARASILNTICYCTHTLAVHSLLTFIAFLACVVRKQRNELLHLQVNILRSRRHIRKYFKNPLKMAKRAKKSQQEGTLILSFASLIQQQITDD</sequence>
<keyword evidence="1" id="KW-1133">Transmembrane helix</keyword>
<feature type="transmembrane region" description="Helical" evidence="1">
    <location>
        <begin position="29"/>
        <end position="46"/>
    </location>
</feature>
<reference evidence="3" key="1">
    <citation type="submission" date="2014-03" db="EMBL/GenBank/DDBJ databases">
        <authorList>
            <person name="Aksoy S."/>
            <person name="Warren W."/>
            <person name="Wilson R.K."/>
        </authorList>
    </citation>
    <scope>NUCLEOTIDE SEQUENCE [LARGE SCALE GENOMIC DNA]</scope>
    <source>
        <strain evidence="3">IAEA</strain>
    </source>
</reference>
<feature type="transmembrane region" description="Helical" evidence="1">
    <location>
        <begin position="67"/>
        <end position="92"/>
    </location>
</feature>
<keyword evidence="1" id="KW-0472">Membrane</keyword>
<evidence type="ECO:0000313" key="3">
    <source>
        <dbReference type="Proteomes" id="UP000091820"/>
    </source>
</evidence>
<evidence type="ECO:0000256" key="1">
    <source>
        <dbReference type="SAM" id="Phobius"/>
    </source>
</evidence>
<protein>
    <submittedName>
        <fullName evidence="2">Uncharacterized protein</fullName>
    </submittedName>
</protein>
<keyword evidence="3" id="KW-1185">Reference proteome</keyword>
<reference evidence="2" key="2">
    <citation type="submission" date="2020-05" db="UniProtKB">
        <authorList>
            <consortium name="EnsemblMetazoa"/>
        </authorList>
    </citation>
    <scope>IDENTIFICATION</scope>
    <source>
        <strain evidence="2">IAEA</strain>
    </source>
</reference>
<evidence type="ECO:0000313" key="2">
    <source>
        <dbReference type="EnsemblMetazoa" id="GBRI014868-PA"/>
    </source>
</evidence>
<dbReference type="AlphaFoldDB" id="A0A1A9WCU3"/>
<name>A0A1A9WCU3_9MUSC</name>